<dbReference type="Pfam" id="PF01208">
    <property type="entry name" value="URO-D"/>
    <property type="match status" value="1"/>
</dbReference>
<dbReference type="EMBL" id="JAQLGM010000086">
    <property type="protein sequence ID" value="MDB2002701.1"/>
    <property type="molecule type" value="Genomic_DNA"/>
</dbReference>
<name>A0AAW6B3P4_CLOSY</name>
<organism evidence="3 4">
    <name type="scientific">Clostridium symbiosum</name>
    <name type="common">Bacteroides symbiosus</name>
    <dbReference type="NCBI Taxonomy" id="1512"/>
    <lineage>
        <taxon>Bacteria</taxon>
        <taxon>Bacillati</taxon>
        <taxon>Bacillota</taxon>
        <taxon>Clostridia</taxon>
        <taxon>Lachnospirales</taxon>
        <taxon>Lachnospiraceae</taxon>
        <taxon>Otoolea</taxon>
    </lineage>
</organism>
<dbReference type="Proteomes" id="UP001203136">
    <property type="component" value="Unassembled WGS sequence"/>
</dbReference>
<evidence type="ECO:0000313" key="2">
    <source>
        <dbReference type="EMBL" id="MCK0088935.1"/>
    </source>
</evidence>
<accession>A0AAW6B3P4</accession>
<evidence type="ECO:0000259" key="1">
    <source>
        <dbReference type="Pfam" id="PF01208"/>
    </source>
</evidence>
<comment type="caution">
    <text evidence="3">The sequence shown here is derived from an EMBL/GenBank/DDBJ whole genome shotgun (WGS) entry which is preliminary data.</text>
</comment>
<dbReference type="PANTHER" id="PTHR47099:SF1">
    <property type="entry name" value="METHYLCOBAMIDE:COM METHYLTRANSFERASE MTBA"/>
    <property type="match status" value="1"/>
</dbReference>
<evidence type="ECO:0000313" key="4">
    <source>
        <dbReference type="Proteomes" id="UP001300871"/>
    </source>
</evidence>
<protein>
    <submittedName>
        <fullName evidence="2 3">Uroporphyrinogen decarboxylase</fullName>
    </submittedName>
</protein>
<dbReference type="GO" id="GO:0006779">
    <property type="term" value="P:porphyrin-containing compound biosynthetic process"/>
    <property type="evidence" value="ECO:0007669"/>
    <property type="project" value="InterPro"/>
</dbReference>
<dbReference type="PANTHER" id="PTHR47099">
    <property type="entry name" value="METHYLCOBAMIDE:COM METHYLTRANSFERASE MTBA"/>
    <property type="match status" value="1"/>
</dbReference>
<dbReference type="RefSeq" id="WP_003498104.1">
    <property type="nucleotide sequence ID" value="NZ_BAABZD010000012.1"/>
</dbReference>
<dbReference type="SUPFAM" id="SSF51726">
    <property type="entry name" value="UROD/MetE-like"/>
    <property type="match status" value="1"/>
</dbReference>
<dbReference type="GeneID" id="57968215"/>
<dbReference type="AlphaFoldDB" id="A0AAW6B3P4"/>
<gene>
    <name evidence="2" type="ORF">K5I21_24330</name>
    <name evidence="3" type="ORF">PM006_21075</name>
</gene>
<sequence length="332" mass="37408">MTKRERIQAAVKGTKPDKLPYSLWTHLPGIDLDPALLAEKTYEFYKTYDVDFIKTMNNGMYPIEDFGCEIDYSEIAKGGVAKVTKTPVKEAADWLKLTPCPITEGSLARELTSLKLLLEKTKGEDVPVLFTVFSPITTADKISGKTMLTHIREGQGELVKKALDIITETTMALTAEAIRLGADGVFFASQMSSYDSMTAEEYLEYGKPYDLKVLEAAKDGWFNTIHAHGNNIMFDILKDYPVSVFNWHAGETLPELDEAFLMTGKCLMGGLKRMDITNGHKNEIQNQIYDSFKTLRGLHQILTPGCVIRYPLDDEMLAYVKRVKEYIEGRFN</sequence>
<proteinExistence type="predicted"/>
<dbReference type="EMBL" id="JAINVB010000002">
    <property type="protein sequence ID" value="MCK0088935.1"/>
    <property type="molecule type" value="Genomic_DNA"/>
</dbReference>
<dbReference type="InterPro" id="IPR038071">
    <property type="entry name" value="UROD/MetE-like_sf"/>
</dbReference>
<evidence type="ECO:0000313" key="3">
    <source>
        <dbReference type="EMBL" id="MDB2002701.1"/>
    </source>
</evidence>
<feature type="domain" description="Uroporphyrinogen decarboxylase (URO-D)" evidence="1">
    <location>
        <begin position="26"/>
        <end position="317"/>
    </location>
</feature>
<reference evidence="2" key="1">
    <citation type="journal article" date="2022" name="Cell Host Microbe">
        <title>Colonization of the live biotherapeutic product VE303 and modulation of the microbiota and metabolites in healthy volunteers.</title>
        <authorList>
            <person name="Dsouza M."/>
            <person name="Menon R."/>
            <person name="Crossette E."/>
            <person name="Bhattarai S.K."/>
            <person name="Schneider J."/>
            <person name="Kim Y.G."/>
            <person name="Reddy S."/>
            <person name="Caballero S."/>
            <person name="Felix C."/>
            <person name="Cornacchione L."/>
            <person name="Hendrickson J."/>
            <person name="Watson A.R."/>
            <person name="Minot S.S."/>
            <person name="Greenfield N."/>
            <person name="Schopf L."/>
            <person name="Szabady R."/>
            <person name="Patarroyo J."/>
            <person name="Smith W."/>
            <person name="Harrison P."/>
            <person name="Kuijper E.J."/>
            <person name="Kelly C.P."/>
            <person name="Olle B."/>
            <person name="Bobilev D."/>
            <person name="Silber J.L."/>
            <person name="Bucci V."/>
            <person name="Roberts B."/>
            <person name="Faith J."/>
            <person name="Norman J.M."/>
        </authorList>
    </citation>
    <scope>NUCLEOTIDE SEQUENCE</scope>
    <source>
        <strain evidence="2">VE303-04</strain>
    </source>
</reference>
<dbReference type="InterPro" id="IPR052024">
    <property type="entry name" value="Methanogen_methyltrans"/>
</dbReference>
<reference evidence="3" key="2">
    <citation type="submission" date="2023-01" db="EMBL/GenBank/DDBJ databases">
        <title>Human gut microbiome strain richness.</title>
        <authorList>
            <person name="Chen-Liaw A."/>
        </authorList>
    </citation>
    <scope>NUCLEOTIDE SEQUENCE</scope>
    <source>
        <strain evidence="3">B1_m1001713B170214d0_201011</strain>
    </source>
</reference>
<dbReference type="InterPro" id="IPR000257">
    <property type="entry name" value="Uroporphyrinogen_deCOase"/>
</dbReference>
<dbReference type="GO" id="GO:0004853">
    <property type="term" value="F:uroporphyrinogen decarboxylase activity"/>
    <property type="evidence" value="ECO:0007669"/>
    <property type="project" value="InterPro"/>
</dbReference>
<dbReference type="Gene3D" id="3.20.20.210">
    <property type="match status" value="1"/>
</dbReference>
<dbReference type="Proteomes" id="UP001300871">
    <property type="component" value="Unassembled WGS sequence"/>
</dbReference>